<organism evidence="7 8">
    <name type="scientific">Corynebacterium ammoniagenes DSM 20306</name>
    <dbReference type="NCBI Taxonomy" id="649754"/>
    <lineage>
        <taxon>Bacteria</taxon>
        <taxon>Bacillati</taxon>
        <taxon>Actinomycetota</taxon>
        <taxon>Actinomycetes</taxon>
        <taxon>Mycobacteriales</taxon>
        <taxon>Corynebacteriaceae</taxon>
        <taxon>Corynebacterium</taxon>
    </lineage>
</organism>
<sequence>MMVKKEDLSAAGYFAGWSVVKHLPLPIARWLFTKVADKVSDNGKGMEQLRRNLMRVVGPENVTRKLVRDSMRSYMRYWMEAFRLQSMQKDPGLHSQLLAGLEGKELLDASLASPHGTILALTHSGNWDMAGVFLVGYDGPFTTVAERVKPESLFEAFVDYRESLGFRVIALTGGDQPPYEQLKKALEAGEVVCLLSERDLTRSGVEVDFFGEPCSMAAGPALLAQETGANLHAVHCFFTDEDEGVQPGWKMTVSEPLAVTDTQGTTQRIAQQFEKFLRRRPQDWHMLQPQWTADIEARRQRRAARKSKQQKE</sequence>
<dbReference type="InterPro" id="IPR004960">
    <property type="entry name" value="LipA_acyltrans"/>
</dbReference>
<dbReference type="PANTHER" id="PTHR30606">
    <property type="entry name" value="LIPID A BIOSYNTHESIS LAUROYL ACYLTRANSFERASE"/>
    <property type="match status" value="1"/>
</dbReference>
<comment type="subcellular location">
    <subcellularLocation>
        <location evidence="1">Cell inner membrane</location>
    </subcellularLocation>
</comment>
<evidence type="ECO:0000256" key="3">
    <source>
        <dbReference type="ARBA" id="ARBA00022519"/>
    </source>
</evidence>
<keyword evidence="3" id="KW-0997">Cell inner membrane</keyword>
<keyword evidence="6 7" id="KW-0012">Acyltransferase</keyword>
<keyword evidence="5" id="KW-0472">Membrane</keyword>
<evidence type="ECO:0000256" key="2">
    <source>
        <dbReference type="ARBA" id="ARBA00022475"/>
    </source>
</evidence>
<proteinExistence type="predicted"/>
<gene>
    <name evidence="7" type="ORF">HMPREF0281_00284</name>
</gene>
<dbReference type="CDD" id="cd07984">
    <property type="entry name" value="LPLAT_LABLAT-like"/>
    <property type="match status" value="1"/>
</dbReference>
<evidence type="ECO:0000256" key="6">
    <source>
        <dbReference type="ARBA" id="ARBA00023315"/>
    </source>
</evidence>
<evidence type="ECO:0000313" key="7">
    <source>
        <dbReference type="EMBL" id="EFG82255.1"/>
    </source>
</evidence>
<dbReference type="PANTHER" id="PTHR30606:SF10">
    <property type="entry name" value="PHOSPHATIDYLINOSITOL MANNOSIDE ACYLTRANSFERASE"/>
    <property type="match status" value="1"/>
</dbReference>
<evidence type="ECO:0000256" key="4">
    <source>
        <dbReference type="ARBA" id="ARBA00022679"/>
    </source>
</evidence>
<evidence type="ECO:0000256" key="1">
    <source>
        <dbReference type="ARBA" id="ARBA00004533"/>
    </source>
</evidence>
<keyword evidence="2" id="KW-1003">Cell membrane</keyword>
<protein>
    <submittedName>
        <fullName evidence="7">Lipid A biosynthesis (KDO)2-(Lauroyl)-lipid IVA acyltransferase</fullName>
    </submittedName>
</protein>
<keyword evidence="4" id="KW-0808">Transferase</keyword>
<keyword evidence="8" id="KW-1185">Reference proteome</keyword>
<comment type="caution">
    <text evidence="7">The sequence shown here is derived from an EMBL/GenBank/DDBJ whole genome shotgun (WGS) entry which is preliminary data.</text>
</comment>
<evidence type="ECO:0000256" key="5">
    <source>
        <dbReference type="ARBA" id="ARBA00023136"/>
    </source>
</evidence>
<dbReference type="Pfam" id="PF03279">
    <property type="entry name" value="Lip_A_acyltrans"/>
    <property type="match status" value="1"/>
</dbReference>
<reference evidence="7 8" key="1">
    <citation type="submission" date="2010-04" db="EMBL/GenBank/DDBJ databases">
        <authorList>
            <person name="Weinstock G."/>
            <person name="Sodergren E."/>
            <person name="Clifton S."/>
            <person name="Fulton L."/>
            <person name="Fulton B."/>
            <person name="Courtney L."/>
            <person name="Fronick C."/>
            <person name="Harrison M."/>
            <person name="Strong C."/>
            <person name="Farmer C."/>
            <person name="Delahaunty K."/>
            <person name="Markovic C."/>
            <person name="Hall O."/>
            <person name="Minx P."/>
            <person name="Tomlinson C."/>
            <person name="Mitreva M."/>
            <person name="Hou S."/>
            <person name="Wollam A."/>
            <person name="Pepin K.H."/>
            <person name="Johnson M."/>
            <person name="Bhonagiri V."/>
            <person name="Zhang X."/>
            <person name="Suruliraj S."/>
            <person name="Warren W."/>
            <person name="Chinwalla A."/>
            <person name="Mardis E.R."/>
            <person name="Wilson R.K."/>
        </authorList>
    </citation>
    <scope>NUCLEOTIDE SEQUENCE [LARGE SCALE GENOMIC DNA]</scope>
    <source>
        <strain evidence="7 8">DSM 20306</strain>
    </source>
</reference>
<name>A0ABP2IFE6_CORAM</name>
<dbReference type="GO" id="GO:0016746">
    <property type="term" value="F:acyltransferase activity"/>
    <property type="evidence" value="ECO:0007669"/>
    <property type="project" value="UniProtKB-KW"/>
</dbReference>
<dbReference type="EMBL" id="ADNS01000002">
    <property type="protein sequence ID" value="EFG82255.1"/>
    <property type="molecule type" value="Genomic_DNA"/>
</dbReference>
<accession>A0ABP2IFE6</accession>
<evidence type="ECO:0000313" key="8">
    <source>
        <dbReference type="Proteomes" id="UP000006015"/>
    </source>
</evidence>
<dbReference type="NCBIfam" id="NF005919">
    <property type="entry name" value="PRK07920.1"/>
    <property type="match status" value="1"/>
</dbReference>
<dbReference type="Proteomes" id="UP000006015">
    <property type="component" value="Unassembled WGS sequence"/>
</dbReference>